<keyword evidence="2" id="KW-1185">Reference proteome</keyword>
<organism evidence="1 2">
    <name type="scientific">Paenochrobactrum gallinarii</name>
    <dbReference type="NCBI Taxonomy" id="643673"/>
    <lineage>
        <taxon>Bacteria</taxon>
        <taxon>Pseudomonadati</taxon>
        <taxon>Pseudomonadota</taxon>
        <taxon>Alphaproteobacteria</taxon>
        <taxon>Hyphomicrobiales</taxon>
        <taxon>Brucellaceae</taxon>
        <taxon>Paenochrobactrum</taxon>
    </lineage>
</organism>
<evidence type="ECO:0000313" key="2">
    <source>
        <dbReference type="Proteomes" id="UP000555393"/>
    </source>
</evidence>
<dbReference type="Proteomes" id="UP000555393">
    <property type="component" value="Unassembled WGS sequence"/>
</dbReference>
<proteinExistence type="predicted"/>
<name>A0A841LX75_9HYPH</name>
<reference evidence="1 2" key="1">
    <citation type="submission" date="2020-08" db="EMBL/GenBank/DDBJ databases">
        <title>Genomic Encyclopedia of Type Strains, Phase IV (KMG-IV): sequencing the most valuable type-strain genomes for metagenomic binning, comparative biology and taxonomic classification.</title>
        <authorList>
            <person name="Goeker M."/>
        </authorList>
    </citation>
    <scope>NUCLEOTIDE SEQUENCE [LARGE SCALE GENOMIC DNA]</scope>
    <source>
        <strain evidence="1 2">DSM 22336</strain>
    </source>
</reference>
<dbReference type="EMBL" id="JACIIU010000002">
    <property type="protein sequence ID" value="MBB6260249.1"/>
    <property type="molecule type" value="Genomic_DNA"/>
</dbReference>
<comment type="caution">
    <text evidence="1">The sequence shown here is derived from an EMBL/GenBank/DDBJ whole genome shotgun (WGS) entry which is preliminary data.</text>
</comment>
<evidence type="ECO:0000313" key="1">
    <source>
        <dbReference type="EMBL" id="MBB6260249.1"/>
    </source>
</evidence>
<sequence length="38" mass="4348">MLANNNRTNTSGGGVYRFHKVTYLCRTGFRQVISDAWL</sequence>
<protein>
    <submittedName>
        <fullName evidence="1">Uncharacterized protein</fullName>
    </submittedName>
</protein>
<accession>A0A841LX75</accession>
<gene>
    <name evidence="1" type="ORF">FHS77_000773</name>
</gene>
<dbReference type="AlphaFoldDB" id="A0A841LX75"/>